<sequence length="44" mass="4467">MAAMATPSIGAPARPSKTGSRVIADACKTALSRRRGLVGLVRGD</sequence>
<gene>
    <name evidence="2" type="ORF">AVDCRST_MAG19-2460</name>
</gene>
<dbReference type="EMBL" id="CADCWL010000118">
    <property type="protein sequence ID" value="CAA9567897.1"/>
    <property type="molecule type" value="Genomic_DNA"/>
</dbReference>
<accession>A0A6J4V3F5</accession>
<organism evidence="2">
    <name type="scientific">uncultured Thermomicrobiales bacterium</name>
    <dbReference type="NCBI Taxonomy" id="1645740"/>
    <lineage>
        <taxon>Bacteria</taxon>
        <taxon>Pseudomonadati</taxon>
        <taxon>Thermomicrobiota</taxon>
        <taxon>Thermomicrobia</taxon>
        <taxon>Thermomicrobiales</taxon>
        <taxon>environmental samples</taxon>
    </lineage>
</organism>
<dbReference type="AlphaFoldDB" id="A0A6J4V3F5"/>
<name>A0A6J4V3F5_9BACT</name>
<evidence type="ECO:0000313" key="2">
    <source>
        <dbReference type="EMBL" id="CAA9567897.1"/>
    </source>
</evidence>
<reference evidence="2" key="1">
    <citation type="submission" date="2020-02" db="EMBL/GenBank/DDBJ databases">
        <authorList>
            <person name="Meier V. D."/>
        </authorList>
    </citation>
    <scope>NUCLEOTIDE SEQUENCE</scope>
    <source>
        <strain evidence="2">AVDCRST_MAG19</strain>
    </source>
</reference>
<feature type="region of interest" description="Disordered" evidence="1">
    <location>
        <begin position="1"/>
        <end position="20"/>
    </location>
</feature>
<evidence type="ECO:0000256" key="1">
    <source>
        <dbReference type="SAM" id="MobiDB-lite"/>
    </source>
</evidence>
<protein>
    <submittedName>
        <fullName evidence="2">Uncharacterized protein</fullName>
    </submittedName>
</protein>
<proteinExistence type="predicted"/>